<organism evidence="1 2">
    <name type="scientific">Bacillus bruguierae</name>
    <dbReference type="NCBI Taxonomy" id="3127667"/>
    <lineage>
        <taxon>Bacteria</taxon>
        <taxon>Bacillati</taxon>
        <taxon>Bacillota</taxon>
        <taxon>Bacilli</taxon>
        <taxon>Bacillales</taxon>
        <taxon>Bacillaceae</taxon>
        <taxon>Bacillus</taxon>
    </lineage>
</organism>
<gene>
    <name evidence="1" type="ORF">WAZ07_23040</name>
</gene>
<accession>A0ABU8FMX3</accession>
<proteinExistence type="predicted"/>
<dbReference type="RefSeq" id="WP_336474317.1">
    <property type="nucleotide sequence ID" value="NZ_JBAWSX010000020.1"/>
</dbReference>
<protein>
    <submittedName>
        <fullName evidence="1">Uncharacterized protein</fullName>
    </submittedName>
</protein>
<sequence>MIILNNYSKAGTYIILEPSGYSVVEKNKVQLVRQGVGGFSEDGQLIGIYVDLDKFFFIYNEKKYEANPDEITCINERIDDGKRNFQVKITDKVVCDITYKPYISPFVLTFGDDEDEFDYLLYLSNLMLSKDSILSFIKGMNRLKNFKLFGYNL</sequence>
<name>A0ABU8FMX3_9BACI</name>
<comment type="caution">
    <text evidence="1">The sequence shown here is derived from an EMBL/GenBank/DDBJ whole genome shotgun (WGS) entry which is preliminary data.</text>
</comment>
<keyword evidence="2" id="KW-1185">Reference proteome</keyword>
<evidence type="ECO:0000313" key="2">
    <source>
        <dbReference type="Proteomes" id="UP001372526"/>
    </source>
</evidence>
<dbReference type="EMBL" id="JBAWSX010000020">
    <property type="protein sequence ID" value="MEI4804040.1"/>
    <property type="molecule type" value="Genomic_DNA"/>
</dbReference>
<dbReference type="Proteomes" id="UP001372526">
    <property type="component" value="Unassembled WGS sequence"/>
</dbReference>
<evidence type="ECO:0000313" key="1">
    <source>
        <dbReference type="EMBL" id="MEI4804040.1"/>
    </source>
</evidence>
<reference evidence="1 2" key="1">
    <citation type="submission" date="2024-01" db="EMBL/GenBank/DDBJ databases">
        <title>Seven novel Bacillus-like species.</title>
        <authorList>
            <person name="Liu G."/>
        </authorList>
    </citation>
    <scope>NUCLEOTIDE SEQUENCE [LARGE SCALE GENOMIC DNA]</scope>
    <source>
        <strain evidence="1 2">FJAT-51639</strain>
    </source>
</reference>